<evidence type="ECO:0000313" key="2">
    <source>
        <dbReference type="Proteomes" id="UP000593576"/>
    </source>
</evidence>
<comment type="caution">
    <text evidence="1">The sequence shown here is derived from an EMBL/GenBank/DDBJ whole genome shotgun (WGS) entry which is preliminary data.</text>
</comment>
<dbReference type="OrthoDB" id="1301570at2759"/>
<protein>
    <submittedName>
        <fullName evidence="1">Uncharacterized protein</fullName>
    </submittedName>
</protein>
<evidence type="ECO:0000313" key="1">
    <source>
        <dbReference type="EMBL" id="MBA0850245.1"/>
    </source>
</evidence>
<reference evidence="1 2" key="1">
    <citation type="journal article" date="2019" name="Genome Biol. Evol.">
        <title>Insights into the evolution of the New World diploid cottons (Gossypium, subgenus Houzingenia) based on genome sequencing.</title>
        <authorList>
            <person name="Grover C.E."/>
            <person name="Arick M.A. 2nd"/>
            <person name="Thrash A."/>
            <person name="Conover J.L."/>
            <person name="Sanders W.S."/>
            <person name="Peterson D.G."/>
            <person name="Frelichowski J.E."/>
            <person name="Scheffler J.A."/>
            <person name="Scheffler B.E."/>
            <person name="Wendel J.F."/>
        </authorList>
    </citation>
    <scope>NUCLEOTIDE SEQUENCE [LARGE SCALE GENOMIC DNA]</scope>
    <source>
        <strain evidence="1">1</strain>
        <tissue evidence="1">Leaf</tissue>
    </source>
</reference>
<proteinExistence type="predicted"/>
<name>A0A7J9KUQ5_GOSSC</name>
<dbReference type="AlphaFoldDB" id="A0A7J9KUQ5"/>
<keyword evidence="2" id="KW-1185">Reference proteome</keyword>
<accession>A0A7J9KUQ5</accession>
<gene>
    <name evidence="1" type="ORF">Goshw_027367</name>
</gene>
<dbReference type="Proteomes" id="UP000593576">
    <property type="component" value="Unassembled WGS sequence"/>
</dbReference>
<feature type="non-terminal residue" evidence="1">
    <location>
        <position position="1"/>
    </location>
</feature>
<organism evidence="1 2">
    <name type="scientific">Gossypium schwendimanii</name>
    <name type="common">Cotton</name>
    <dbReference type="NCBI Taxonomy" id="34291"/>
    <lineage>
        <taxon>Eukaryota</taxon>
        <taxon>Viridiplantae</taxon>
        <taxon>Streptophyta</taxon>
        <taxon>Embryophyta</taxon>
        <taxon>Tracheophyta</taxon>
        <taxon>Spermatophyta</taxon>
        <taxon>Magnoliopsida</taxon>
        <taxon>eudicotyledons</taxon>
        <taxon>Gunneridae</taxon>
        <taxon>Pentapetalae</taxon>
        <taxon>rosids</taxon>
        <taxon>malvids</taxon>
        <taxon>Malvales</taxon>
        <taxon>Malvaceae</taxon>
        <taxon>Malvoideae</taxon>
        <taxon>Gossypium</taxon>
    </lineage>
</organism>
<dbReference type="EMBL" id="JABFAF010000002">
    <property type="protein sequence ID" value="MBA0850245.1"/>
    <property type="molecule type" value="Genomic_DNA"/>
</dbReference>
<sequence length="86" mass="9499">EAQNGNKSSNTFRVVSINRVAAVISKRFQVQCDAKNANKKYEPVLNKSIDHYNEMALVVGKDMTTGSFAKTFSNIDLDDGNEDSVL</sequence>